<gene>
    <name evidence="1" type="ORF">Q5Y73_21310</name>
</gene>
<evidence type="ECO:0000313" key="2">
    <source>
        <dbReference type="Proteomes" id="UP001231941"/>
    </source>
</evidence>
<reference evidence="1 2" key="1">
    <citation type="submission" date="2023-08" db="EMBL/GenBank/DDBJ databases">
        <authorList>
            <person name="Park J.-S."/>
        </authorList>
    </citation>
    <scope>NUCLEOTIDE SEQUENCE [LARGE SCALE GENOMIC DNA]</scope>
    <source>
        <strain evidence="1 2">2205SS18-9</strain>
    </source>
</reference>
<evidence type="ECO:0000313" key="1">
    <source>
        <dbReference type="EMBL" id="MDP5276635.1"/>
    </source>
</evidence>
<accession>A0ABT9J4W0</accession>
<comment type="caution">
    <text evidence="1">The sequence shown here is derived from an EMBL/GenBank/DDBJ whole genome shotgun (WGS) entry which is preliminary data.</text>
</comment>
<keyword evidence="2" id="KW-1185">Reference proteome</keyword>
<protein>
    <submittedName>
        <fullName evidence="1">Uncharacterized protein</fullName>
    </submittedName>
</protein>
<sequence>MASFDGMKLTNDGIDLQGKVQAGATLNFTRIAIGDGELIGSLVDLTELINETFSLEIQQLDNLGGGKTQVKTTLVNQDNPEGSFIREIGLFADDPDKGEILYSVANAGDQADHLPPSNGPDVFEELITLIIFAGNDAEVSATIQQTVNPTLEQHRELETQVNDHENNKNNPHGVTVEQIGAETPTGAQEKADLAEAKAKDSQTEVTRNTAHSGFLSLSDFDLSEPNKIKMISDTVLNVNGYLNTIPAGTTFDLPEAPTVGSREDLAFLEFYFPIDGNGHEMTFRTRTVAGVDFDTYSEGISDHGINKYVYKNLVVKPQGGNTDPIESQTDYVQFFGSGIYNNNYAGAHSNSKFFLNFNDAGLFLAGDGTQNSKDLLQTADGYVYAVPMFRIPRRNSGGYSVENGNGAREYVVYTLTQNSTNHGQDDIETLSFINIVGLSVGNIIRYKNLGEHRYEIITVNNDTIGVKRLSQGTAQFWTGYEFNIESDRPNNLYSNIIDQRDIIDLRHKVREEDYNKILNEEFNRLLAGENGNVEMKKEYFGLQKAVTDEHTIFYASFDGTLNAEVGTNPVFVSDPSYRPSPTGLGAYRETFEDFSISDLDNTMAEMTIDMLLKVDRIEETNKTLIQAGWASTRGDIRIRDAGINIGKFNHVRLIINNEETTAYVNGNLVNSYSFLGVDKTALLTIQLGEGSDVGGRSASGLTISELHISSTDRGESNLPKDLIDGYSNIQPKFTEKRRVFSDAQTSQRCLDKIDVLSNDHLKHIEVSQVVEGVWSVGDTIKVKGYDGIVSGVIDEDTAISEIISYADGHTHKDLTSDSTKFKVSDVSKLSIGDTYNLW</sequence>
<dbReference type="SUPFAM" id="SSF49899">
    <property type="entry name" value="Concanavalin A-like lectins/glucanases"/>
    <property type="match status" value="1"/>
</dbReference>
<dbReference type="RefSeq" id="WP_305993944.1">
    <property type="nucleotide sequence ID" value="NZ_JAVAMP010000017.1"/>
</dbReference>
<organism evidence="1 2">
    <name type="scientific">Chengkuizengella axinellae</name>
    <dbReference type="NCBI Taxonomy" id="3064388"/>
    <lineage>
        <taxon>Bacteria</taxon>
        <taxon>Bacillati</taxon>
        <taxon>Bacillota</taxon>
        <taxon>Bacilli</taxon>
        <taxon>Bacillales</taxon>
        <taxon>Paenibacillaceae</taxon>
        <taxon>Chengkuizengella</taxon>
    </lineage>
</organism>
<proteinExistence type="predicted"/>
<dbReference type="InterPro" id="IPR013320">
    <property type="entry name" value="ConA-like_dom_sf"/>
</dbReference>
<dbReference type="EMBL" id="JAVAMP010000017">
    <property type="protein sequence ID" value="MDP5276635.1"/>
    <property type="molecule type" value="Genomic_DNA"/>
</dbReference>
<name>A0ABT9J4W0_9BACL</name>
<dbReference type="Proteomes" id="UP001231941">
    <property type="component" value="Unassembled WGS sequence"/>
</dbReference>